<gene>
    <name evidence="2" type="ORF">IAD51_06480</name>
</gene>
<evidence type="ECO:0000256" key="1">
    <source>
        <dbReference type="SAM" id="Phobius"/>
    </source>
</evidence>
<keyword evidence="1" id="KW-0472">Membrane</keyword>
<reference evidence="2" key="2">
    <citation type="journal article" date="2021" name="PeerJ">
        <title>Extensive microbial diversity within the chicken gut microbiome revealed by metagenomics and culture.</title>
        <authorList>
            <person name="Gilroy R."/>
            <person name="Ravi A."/>
            <person name="Getino M."/>
            <person name="Pursley I."/>
            <person name="Horton D.L."/>
            <person name="Alikhan N.F."/>
            <person name="Baker D."/>
            <person name="Gharbi K."/>
            <person name="Hall N."/>
            <person name="Watson M."/>
            <person name="Adriaenssens E.M."/>
            <person name="Foster-Nyarko E."/>
            <person name="Jarju S."/>
            <person name="Secka A."/>
            <person name="Antonio M."/>
            <person name="Oren A."/>
            <person name="Chaudhuri R.R."/>
            <person name="La Ragione R."/>
            <person name="Hildebrand F."/>
            <person name="Pallen M.J."/>
        </authorList>
    </citation>
    <scope>NUCLEOTIDE SEQUENCE</scope>
    <source>
        <strain evidence="2">1063</strain>
    </source>
</reference>
<organism evidence="2 3">
    <name type="scientific">Candidatus Limadaptatus stercorigallinarum</name>
    <dbReference type="NCBI Taxonomy" id="2840845"/>
    <lineage>
        <taxon>Bacteria</taxon>
        <taxon>Bacillati</taxon>
        <taxon>Bacillota</taxon>
        <taxon>Clostridia</taxon>
        <taxon>Eubacteriales</taxon>
        <taxon>Candidatus Limadaptatus</taxon>
    </lineage>
</organism>
<accession>A0A9D1HSS1</accession>
<feature type="transmembrane region" description="Helical" evidence="1">
    <location>
        <begin position="142"/>
        <end position="166"/>
    </location>
</feature>
<feature type="transmembrane region" description="Helical" evidence="1">
    <location>
        <begin position="111"/>
        <end position="135"/>
    </location>
</feature>
<reference evidence="2" key="1">
    <citation type="submission" date="2020-10" db="EMBL/GenBank/DDBJ databases">
        <authorList>
            <person name="Gilroy R."/>
        </authorList>
    </citation>
    <scope>NUCLEOTIDE SEQUENCE</scope>
    <source>
        <strain evidence="2">1063</strain>
    </source>
</reference>
<comment type="caution">
    <text evidence="2">The sequence shown here is derived from an EMBL/GenBank/DDBJ whole genome shotgun (WGS) entry which is preliminary data.</text>
</comment>
<keyword evidence="1" id="KW-1133">Transmembrane helix</keyword>
<evidence type="ECO:0000313" key="2">
    <source>
        <dbReference type="EMBL" id="HIU21851.1"/>
    </source>
</evidence>
<feature type="transmembrane region" description="Helical" evidence="1">
    <location>
        <begin position="55"/>
        <end position="76"/>
    </location>
</feature>
<dbReference type="Proteomes" id="UP000824088">
    <property type="component" value="Unassembled WGS sequence"/>
</dbReference>
<protein>
    <submittedName>
        <fullName evidence="2">Uncharacterized protein</fullName>
    </submittedName>
</protein>
<name>A0A9D1HSS1_9FIRM</name>
<dbReference type="InterPro" id="IPR045407">
    <property type="entry name" value="DUF6512"/>
</dbReference>
<feature type="transmembrane region" description="Helical" evidence="1">
    <location>
        <begin position="83"/>
        <end position="105"/>
    </location>
</feature>
<evidence type="ECO:0000313" key="3">
    <source>
        <dbReference type="Proteomes" id="UP000824088"/>
    </source>
</evidence>
<keyword evidence="1" id="KW-0812">Transmembrane</keyword>
<feature type="transmembrane region" description="Helical" evidence="1">
    <location>
        <begin position="12"/>
        <end position="35"/>
    </location>
</feature>
<dbReference type="AlphaFoldDB" id="A0A9D1HSS1"/>
<sequence length="185" mass="19608">MKTGADKGRKRDALIVCGVGAIFSLAVGALSHFFYEWSGGSTAAGIFFPVNESVWEHMKLVFFPFFVYFATALPLATTLNNRVFGAFSATFIAAGFIPAVFYTYTAFAGRAILAVDITVYCVGVLLGFAAAYAAFTRPRSSAALCAAGALGLVFIAACYFTLTAFAPDFFLFVDPRNGKFGLGAG</sequence>
<proteinExistence type="predicted"/>
<dbReference type="Pfam" id="PF20122">
    <property type="entry name" value="DUF6512"/>
    <property type="match status" value="1"/>
</dbReference>
<dbReference type="EMBL" id="DVMN01000116">
    <property type="protein sequence ID" value="HIU21851.1"/>
    <property type="molecule type" value="Genomic_DNA"/>
</dbReference>